<feature type="transmembrane region" description="Helical" evidence="1">
    <location>
        <begin position="46"/>
        <end position="69"/>
    </location>
</feature>
<accession>A0A7W6A655</accession>
<protein>
    <submittedName>
        <fullName evidence="2">Uncharacterized membrane protein (DUF485 family)</fullName>
    </submittedName>
</protein>
<dbReference type="EMBL" id="JACIDA010000003">
    <property type="protein sequence ID" value="MBB3873439.1"/>
    <property type="molecule type" value="Genomic_DNA"/>
</dbReference>
<sequence length="227" mass="24602">MDEDEKQAALARERRRRRRHGFALVLFTLGMIGIASLAASEGSADAQWAMAVAAAGGVAMLVGAILAWFSKPGEDRRRLDAIMTYRDRVQRNRTIQLFTMSLVVLIEGIMIIGFSDHLLAGRVSEAIVPLLMAATVSWTIIMTVMAWDGGSRKMKKFLDDELSRHIRARATGLAFIVLMAGATLALAASVWAPNWTPLVLAFSLLTSAGAAALRFALLDREASGDGE</sequence>
<keyword evidence="1" id="KW-0812">Transmembrane</keyword>
<feature type="transmembrane region" description="Helical" evidence="1">
    <location>
        <begin position="95"/>
        <end position="114"/>
    </location>
</feature>
<organism evidence="2 3">
    <name type="scientific">Brevundimonas mediterranea</name>
    <dbReference type="NCBI Taxonomy" id="74329"/>
    <lineage>
        <taxon>Bacteria</taxon>
        <taxon>Pseudomonadati</taxon>
        <taxon>Pseudomonadota</taxon>
        <taxon>Alphaproteobacteria</taxon>
        <taxon>Caulobacterales</taxon>
        <taxon>Caulobacteraceae</taxon>
        <taxon>Brevundimonas</taxon>
    </lineage>
</organism>
<evidence type="ECO:0000313" key="2">
    <source>
        <dbReference type="EMBL" id="MBB3873439.1"/>
    </source>
</evidence>
<feature type="transmembrane region" description="Helical" evidence="1">
    <location>
        <begin position="198"/>
        <end position="217"/>
    </location>
</feature>
<feature type="transmembrane region" description="Helical" evidence="1">
    <location>
        <begin position="126"/>
        <end position="147"/>
    </location>
</feature>
<feature type="transmembrane region" description="Helical" evidence="1">
    <location>
        <begin position="168"/>
        <end position="192"/>
    </location>
</feature>
<name>A0A7W6A655_9CAUL</name>
<gene>
    <name evidence="2" type="ORF">GGR11_003001</name>
</gene>
<keyword evidence="1" id="KW-1133">Transmembrane helix</keyword>
<evidence type="ECO:0000313" key="3">
    <source>
        <dbReference type="Proteomes" id="UP000532936"/>
    </source>
</evidence>
<proteinExistence type="predicted"/>
<dbReference type="Proteomes" id="UP000532936">
    <property type="component" value="Unassembled WGS sequence"/>
</dbReference>
<keyword evidence="1" id="KW-0472">Membrane</keyword>
<feature type="transmembrane region" description="Helical" evidence="1">
    <location>
        <begin position="21"/>
        <end position="40"/>
    </location>
</feature>
<comment type="caution">
    <text evidence="2">The sequence shown here is derived from an EMBL/GenBank/DDBJ whole genome shotgun (WGS) entry which is preliminary data.</text>
</comment>
<dbReference type="RefSeq" id="WP_183198220.1">
    <property type="nucleotide sequence ID" value="NZ_JACIDA010000003.1"/>
</dbReference>
<evidence type="ECO:0000256" key="1">
    <source>
        <dbReference type="SAM" id="Phobius"/>
    </source>
</evidence>
<dbReference type="AlphaFoldDB" id="A0A7W6A655"/>
<reference evidence="2 3" key="1">
    <citation type="submission" date="2020-08" db="EMBL/GenBank/DDBJ databases">
        <title>Genomic Encyclopedia of Type Strains, Phase IV (KMG-IV): sequencing the most valuable type-strain genomes for metagenomic binning, comparative biology and taxonomic classification.</title>
        <authorList>
            <person name="Goeker M."/>
        </authorList>
    </citation>
    <scope>NUCLEOTIDE SEQUENCE [LARGE SCALE GENOMIC DNA]</scope>
    <source>
        <strain evidence="2 3">DSM 14878</strain>
    </source>
</reference>